<dbReference type="Proteomes" id="UP001628179">
    <property type="component" value="Unassembled WGS sequence"/>
</dbReference>
<name>A0ABQ0GC19_9PEZI</name>
<dbReference type="GeneID" id="98176266"/>
<evidence type="ECO:0000313" key="2">
    <source>
        <dbReference type="Proteomes" id="UP001628179"/>
    </source>
</evidence>
<gene>
    <name evidence="1" type="ORF">MFIFM68171_05523</name>
</gene>
<protein>
    <recommendedName>
        <fullName evidence="3">VCBS repeat-containing protein</fullName>
    </recommendedName>
</protein>
<dbReference type="EMBL" id="BAAFSV010000002">
    <property type="protein sequence ID" value="GAB1315313.1"/>
    <property type="molecule type" value="Genomic_DNA"/>
</dbReference>
<proteinExistence type="predicted"/>
<comment type="caution">
    <text evidence="1">The sequence shown here is derived from an EMBL/GenBank/DDBJ whole genome shotgun (WGS) entry which is preliminary data.</text>
</comment>
<organism evidence="1 2">
    <name type="scientific">Madurella fahalii</name>
    <dbReference type="NCBI Taxonomy" id="1157608"/>
    <lineage>
        <taxon>Eukaryota</taxon>
        <taxon>Fungi</taxon>
        <taxon>Dikarya</taxon>
        <taxon>Ascomycota</taxon>
        <taxon>Pezizomycotina</taxon>
        <taxon>Sordariomycetes</taxon>
        <taxon>Sordariomycetidae</taxon>
        <taxon>Sordariales</taxon>
        <taxon>Sordariales incertae sedis</taxon>
        <taxon>Madurella</taxon>
    </lineage>
</organism>
<keyword evidence="2" id="KW-1185">Reference proteome</keyword>
<sequence>MPARYRYAVKGADGYGENIEIDTGLQCRQQDIRCGDVNNDSLDDFICINTEGNMCVAINNDANPPKFCAYRERRFNSSGRAVDHPRAISTYRWRDGGVGLAPTAAEWGY</sequence>
<evidence type="ECO:0000313" key="1">
    <source>
        <dbReference type="EMBL" id="GAB1315313.1"/>
    </source>
</evidence>
<dbReference type="RefSeq" id="XP_070917044.1">
    <property type="nucleotide sequence ID" value="XM_071060943.1"/>
</dbReference>
<accession>A0ABQ0GC19</accession>
<evidence type="ECO:0008006" key="3">
    <source>
        <dbReference type="Google" id="ProtNLM"/>
    </source>
</evidence>
<reference evidence="1 2" key="1">
    <citation type="submission" date="2024-09" db="EMBL/GenBank/DDBJ databases">
        <title>Itraconazole resistance in Madurella fahalii resulting from another homologue of gene encoding cytochrome P450 14-alpha sterol demethylase (CYP51).</title>
        <authorList>
            <person name="Yoshioka I."/>
            <person name="Fahal A.H."/>
            <person name="Kaneko S."/>
            <person name="Yaguchi T."/>
        </authorList>
    </citation>
    <scope>NUCLEOTIDE SEQUENCE [LARGE SCALE GENOMIC DNA]</scope>
    <source>
        <strain evidence="1 2">IFM 68171</strain>
    </source>
</reference>